<reference evidence="2 3" key="1">
    <citation type="submission" date="2014-03" db="EMBL/GenBank/DDBJ databases">
        <title>Draft Genome of Photorhabdus luminescens BA1, an Egyptian Isolate.</title>
        <authorList>
            <person name="Ghazal S."/>
            <person name="Hurst S.G.IV."/>
            <person name="Morris K."/>
            <person name="Thomas K."/>
            <person name="Tisa L.S."/>
        </authorList>
    </citation>
    <scope>NUCLEOTIDE SEQUENCE [LARGE SCALE GENOMIC DNA]</scope>
    <source>
        <strain evidence="2 3">BA1</strain>
    </source>
</reference>
<protein>
    <recommendedName>
        <fullName evidence="1">GmrSD restriction endonucleases N-terminal domain-containing protein</fullName>
    </recommendedName>
</protein>
<accession>A0A022PPI8</accession>
<dbReference type="Pfam" id="PF03235">
    <property type="entry name" value="GmrSD_N"/>
    <property type="match status" value="1"/>
</dbReference>
<evidence type="ECO:0000313" key="2">
    <source>
        <dbReference type="EMBL" id="EYU16803.1"/>
    </source>
</evidence>
<sequence length="360" mass="42392">MIDYRVRSVSLLNLVNDIRSKKLIPDAYFQRNLVWRETHKVDFIDTILSGYPFPQIFISKGKIDVDRMITVSCIVDGQQRTNAIMEFIDDKFPVRNKYFNELDGDEKANFLKYEIAVIELDLENDDPKVNDIFQRINRTSNSLTIIEKLASQYSTSDYMLVAKLLTDQIDVSWMEDEEAQFKEDPNIPVEFYSWAKTKEVNNFRKLILEKGIYTSRDLSRKVHLIHILNIMSTYLYSFFNRNDKTYDYLNSYSYVFEEKDDLIDNFEKTASIILKMKFTSKSYWLNKANFFTLFLSIVGNVRNKNIINVSLLKEKLNYFSDNLPDDYKLAASEAVNNKKERQLRAVYIDKIVSECISCQL</sequence>
<dbReference type="AlphaFoldDB" id="A0A022PPI8"/>
<dbReference type="Proteomes" id="UP000023464">
    <property type="component" value="Unassembled WGS sequence"/>
</dbReference>
<gene>
    <name evidence="2" type="ORF">BA1DRAFT_00545</name>
</gene>
<evidence type="ECO:0000313" key="3">
    <source>
        <dbReference type="Proteomes" id="UP000023464"/>
    </source>
</evidence>
<dbReference type="PANTHER" id="PTHR39639:SF1">
    <property type="entry name" value="DUF262 DOMAIN-CONTAINING PROTEIN"/>
    <property type="match status" value="1"/>
</dbReference>
<dbReference type="PANTHER" id="PTHR39639">
    <property type="entry name" value="CHROMOSOME 16, WHOLE GENOME SHOTGUN SEQUENCE"/>
    <property type="match status" value="1"/>
</dbReference>
<dbReference type="EMBL" id="JFGV01000006">
    <property type="protein sequence ID" value="EYU16803.1"/>
    <property type="molecule type" value="Genomic_DNA"/>
</dbReference>
<dbReference type="PATRIC" id="fig|1393736.3.peg.550"/>
<proteinExistence type="predicted"/>
<organism evidence="2 3">
    <name type="scientific">Photorhabdus aegyptia</name>
    <dbReference type="NCBI Taxonomy" id="2805098"/>
    <lineage>
        <taxon>Bacteria</taxon>
        <taxon>Pseudomonadati</taxon>
        <taxon>Pseudomonadota</taxon>
        <taxon>Gammaproteobacteria</taxon>
        <taxon>Enterobacterales</taxon>
        <taxon>Morganellaceae</taxon>
        <taxon>Photorhabdus</taxon>
    </lineage>
</organism>
<dbReference type="InterPro" id="IPR004919">
    <property type="entry name" value="GmrSD_N"/>
</dbReference>
<keyword evidence="3" id="KW-1185">Reference proteome</keyword>
<evidence type="ECO:0000259" key="1">
    <source>
        <dbReference type="Pfam" id="PF03235"/>
    </source>
</evidence>
<feature type="domain" description="GmrSD restriction endonucleases N-terminal" evidence="1">
    <location>
        <begin position="12"/>
        <end position="153"/>
    </location>
</feature>
<name>A0A022PPI8_9GAMM</name>
<dbReference type="RefSeq" id="WP_036775894.1">
    <property type="nucleotide sequence ID" value="NZ_CAWLTM010000109.1"/>
</dbReference>
<comment type="caution">
    <text evidence="2">The sequence shown here is derived from an EMBL/GenBank/DDBJ whole genome shotgun (WGS) entry which is preliminary data.</text>
</comment>